<dbReference type="AlphaFoldDB" id="A0AAN5S032"/>
<sequence length="187" mass="21937">MIDKLYFLQSDITNYSSFIQDYPDGEESIMGRSRDQGWRRFGNDYIEILLELRSNDFGKKNYQFDFSGALSPFFVFSESGINHLFDILNPRGQFLDVRTASKRKKFIGYYPTTVLYECVDKHKSIYTEYPKGFMFEKLVLVKNNITDEYLFSINENISGVFVTDKFRNLVEEIGLLGFDFSKEIELS</sequence>
<evidence type="ECO:0000313" key="2">
    <source>
        <dbReference type="Proteomes" id="UP000865968"/>
    </source>
</evidence>
<proteinExistence type="predicted"/>
<accession>A0AAN5S032</accession>
<dbReference type="EMBL" id="DACSWI010000005">
    <property type="protein sequence ID" value="HAT3809258.1"/>
    <property type="molecule type" value="Genomic_DNA"/>
</dbReference>
<name>A0AAN5S032_MORMO</name>
<organism evidence="1 2">
    <name type="scientific">Morganella morganii</name>
    <name type="common">Proteus morganii</name>
    <dbReference type="NCBI Taxonomy" id="582"/>
    <lineage>
        <taxon>Bacteria</taxon>
        <taxon>Pseudomonadati</taxon>
        <taxon>Pseudomonadota</taxon>
        <taxon>Gammaproteobacteria</taxon>
        <taxon>Enterobacterales</taxon>
        <taxon>Morganellaceae</taxon>
        <taxon>Morganella</taxon>
    </lineage>
</organism>
<reference evidence="1" key="1">
    <citation type="journal article" date="2018" name="Genome Biol.">
        <title>SKESA: strategic k-mer extension for scrupulous assemblies.</title>
        <authorList>
            <person name="Souvorov A."/>
            <person name="Agarwala R."/>
            <person name="Lipman D.J."/>
        </authorList>
    </citation>
    <scope>NUCLEOTIDE SEQUENCE</scope>
    <source>
        <strain evidence="1">Morganella morganii ARLG-3209</strain>
    </source>
</reference>
<evidence type="ECO:0000313" key="1">
    <source>
        <dbReference type="EMBL" id="HAT3809258.1"/>
    </source>
</evidence>
<comment type="caution">
    <text evidence="1">The sequence shown here is derived from an EMBL/GenBank/DDBJ whole genome shotgun (WGS) entry which is preliminary data.</text>
</comment>
<gene>
    <name evidence="1" type="ORF">I8608_002116</name>
</gene>
<dbReference type="Proteomes" id="UP000865968">
    <property type="component" value="Unassembled WGS sequence"/>
</dbReference>
<reference evidence="1" key="2">
    <citation type="submission" date="2020-10" db="EMBL/GenBank/DDBJ databases">
        <authorList>
            <consortium name="NCBI Pathogen Detection Project"/>
        </authorList>
    </citation>
    <scope>NUCLEOTIDE SEQUENCE</scope>
    <source>
        <strain evidence="1">Morganella morganii ARLG-3209</strain>
    </source>
</reference>
<protein>
    <submittedName>
        <fullName evidence="1">Uncharacterized protein</fullName>
    </submittedName>
</protein>